<accession>A0ABV6LD38</accession>
<dbReference type="Gene3D" id="3.40.50.1820">
    <property type="entry name" value="alpha/beta hydrolase"/>
    <property type="match status" value="1"/>
</dbReference>
<dbReference type="RefSeq" id="WP_377025093.1">
    <property type="nucleotide sequence ID" value="NZ_JBHLTS010000073.1"/>
</dbReference>
<dbReference type="Proteomes" id="UP001589828">
    <property type="component" value="Unassembled WGS sequence"/>
</dbReference>
<dbReference type="InterPro" id="IPR052897">
    <property type="entry name" value="Sec-Metab_Biosynth_Hydrolase"/>
</dbReference>
<dbReference type="PANTHER" id="PTHR37017:SF11">
    <property type="entry name" value="ESTERASE_LIPASE_THIOESTERASE DOMAIN-CONTAINING PROTEIN"/>
    <property type="match status" value="1"/>
</dbReference>
<reference evidence="2 3" key="1">
    <citation type="submission" date="2024-09" db="EMBL/GenBank/DDBJ databases">
        <authorList>
            <person name="Sun Q."/>
            <person name="Mori K."/>
        </authorList>
    </citation>
    <scope>NUCLEOTIDE SEQUENCE [LARGE SCALE GENOMIC DNA]</scope>
    <source>
        <strain evidence="2 3">NCAIM B.02415</strain>
    </source>
</reference>
<evidence type="ECO:0000313" key="3">
    <source>
        <dbReference type="Proteomes" id="UP001589828"/>
    </source>
</evidence>
<organism evidence="2 3">
    <name type="scientific">Mucilaginibacter angelicae</name>
    <dbReference type="NCBI Taxonomy" id="869718"/>
    <lineage>
        <taxon>Bacteria</taxon>
        <taxon>Pseudomonadati</taxon>
        <taxon>Bacteroidota</taxon>
        <taxon>Sphingobacteriia</taxon>
        <taxon>Sphingobacteriales</taxon>
        <taxon>Sphingobacteriaceae</taxon>
        <taxon>Mucilaginibacter</taxon>
    </lineage>
</organism>
<name>A0ABV6LD38_9SPHI</name>
<dbReference type="InterPro" id="IPR000073">
    <property type="entry name" value="AB_hydrolase_1"/>
</dbReference>
<proteinExistence type="predicted"/>
<feature type="domain" description="AB hydrolase-1" evidence="1">
    <location>
        <begin position="42"/>
        <end position="254"/>
    </location>
</feature>
<dbReference type="EMBL" id="JBHLTS010000073">
    <property type="protein sequence ID" value="MFC0517338.1"/>
    <property type="molecule type" value="Genomic_DNA"/>
</dbReference>
<dbReference type="SUPFAM" id="SSF53474">
    <property type="entry name" value="alpha/beta-Hydrolases"/>
    <property type="match status" value="1"/>
</dbReference>
<evidence type="ECO:0000313" key="2">
    <source>
        <dbReference type="EMBL" id="MFC0517338.1"/>
    </source>
</evidence>
<keyword evidence="3" id="KW-1185">Reference proteome</keyword>
<gene>
    <name evidence="2" type="ORF">ACFFGT_24215</name>
</gene>
<evidence type="ECO:0000259" key="1">
    <source>
        <dbReference type="Pfam" id="PF12697"/>
    </source>
</evidence>
<dbReference type="InterPro" id="IPR029058">
    <property type="entry name" value="AB_hydrolase_fold"/>
</dbReference>
<dbReference type="GO" id="GO:0016787">
    <property type="term" value="F:hydrolase activity"/>
    <property type="evidence" value="ECO:0007669"/>
    <property type="project" value="UniProtKB-KW"/>
</dbReference>
<comment type="caution">
    <text evidence="2">The sequence shown here is derived from an EMBL/GenBank/DDBJ whole genome shotgun (WGS) entry which is preliminary data.</text>
</comment>
<sequence length="262" mass="28505">MKIVSIKNSSLNKYLIAAFIIFSSLFIRVNPVMAQTHPIKNIVIVHGAFGDGSGWKGVYTILKNKGYHVTIVQNPLTSLDDDVEATKRILDQQDGPVVLVGHSWAGVVITQAGVDPKVASLVYVAAFEPDKGETANQWSVTQPKAPSMRVTADPKGVVFFDRETFHAGYCADLPKALADFMNASQQPIVGACFGTPVTEAAWKDKPSYGIVATEDNAINPNIERNMYKRAHTKITEIKGSHAVFISKPEAVAEVIIKAAQKR</sequence>
<keyword evidence="2" id="KW-0378">Hydrolase</keyword>
<dbReference type="Pfam" id="PF12697">
    <property type="entry name" value="Abhydrolase_6"/>
    <property type="match status" value="1"/>
</dbReference>
<protein>
    <submittedName>
        <fullName evidence="2">Alpha/beta hydrolase</fullName>
    </submittedName>
</protein>
<dbReference type="PANTHER" id="PTHR37017">
    <property type="entry name" value="AB HYDROLASE-1 DOMAIN-CONTAINING PROTEIN-RELATED"/>
    <property type="match status" value="1"/>
</dbReference>